<protein>
    <submittedName>
        <fullName evidence="1">Uncharacterized protein</fullName>
    </submittedName>
</protein>
<reference evidence="1 2" key="2">
    <citation type="journal article" date="2019" name="G3 (Bethesda)">
        <title>Hybrid Assembly of the Genome of the Entomopathogenic Nematode Steinernema carpocapsae Identifies the X-Chromosome.</title>
        <authorList>
            <person name="Serra L."/>
            <person name="Macchietto M."/>
            <person name="Macias-Munoz A."/>
            <person name="McGill C.J."/>
            <person name="Rodriguez I.M."/>
            <person name="Rodriguez B."/>
            <person name="Murad R."/>
            <person name="Mortazavi A."/>
        </authorList>
    </citation>
    <scope>NUCLEOTIDE SEQUENCE [LARGE SCALE GENOMIC DNA]</scope>
    <source>
        <strain evidence="1 2">ALL</strain>
    </source>
</reference>
<sequence length="91" mass="10591">MDKYDALRAKMKKKTKNKELKKTREEAISRQSDVAVEAIRKTLEAVYKVRKIKDEERMKSKQLVRGALVTFLAEQARRLPLYVREIGALAL</sequence>
<dbReference type="Proteomes" id="UP000298663">
    <property type="component" value="Unassembled WGS sequence"/>
</dbReference>
<evidence type="ECO:0000313" key="1">
    <source>
        <dbReference type="EMBL" id="TKR60955.1"/>
    </source>
</evidence>
<keyword evidence="2" id="KW-1185">Reference proteome</keyword>
<gene>
    <name evidence="1" type="ORF">L596_028134</name>
</gene>
<organism evidence="1 2">
    <name type="scientific">Steinernema carpocapsae</name>
    <name type="common">Entomopathogenic nematode</name>
    <dbReference type="NCBI Taxonomy" id="34508"/>
    <lineage>
        <taxon>Eukaryota</taxon>
        <taxon>Metazoa</taxon>
        <taxon>Ecdysozoa</taxon>
        <taxon>Nematoda</taxon>
        <taxon>Chromadorea</taxon>
        <taxon>Rhabditida</taxon>
        <taxon>Tylenchina</taxon>
        <taxon>Panagrolaimomorpha</taxon>
        <taxon>Strongyloidoidea</taxon>
        <taxon>Steinernematidae</taxon>
        <taxon>Steinernema</taxon>
    </lineage>
</organism>
<dbReference type="EMBL" id="AZBU02000011">
    <property type="protein sequence ID" value="TKR60955.1"/>
    <property type="molecule type" value="Genomic_DNA"/>
</dbReference>
<dbReference type="OrthoDB" id="5805943at2759"/>
<proteinExistence type="predicted"/>
<name>A0A4V5ZXT3_STECR</name>
<evidence type="ECO:0000313" key="2">
    <source>
        <dbReference type="Proteomes" id="UP000298663"/>
    </source>
</evidence>
<reference evidence="1 2" key="1">
    <citation type="journal article" date="2015" name="Genome Biol.">
        <title>Comparative genomics of Steinernema reveals deeply conserved gene regulatory networks.</title>
        <authorList>
            <person name="Dillman A.R."/>
            <person name="Macchietto M."/>
            <person name="Porter C.F."/>
            <person name="Rogers A."/>
            <person name="Williams B."/>
            <person name="Antoshechkin I."/>
            <person name="Lee M.M."/>
            <person name="Goodwin Z."/>
            <person name="Lu X."/>
            <person name="Lewis E.E."/>
            <person name="Goodrich-Blair H."/>
            <person name="Stock S.P."/>
            <person name="Adams B.J."/>
            <person name="Sternberg P.W."/>
            <person name="Mortazavi A."/>
        </authorList>
    </citation>
    <scope>NUCLEOTIDE SEQUENCE [LARGE SCALE GENOMIC DNA]</scope>
    <source>
        <strain evidence="1 2">ALL</strain>
    </source>
</reference>
<comment type="caution">
    <text evidence="1">The sequence shown here is derived from an EMBL/GenBank/DDBJ whole genome shotgun (WGS) entry which is preliminary data.</text>
</comment>
<accession>A0A4V5ZXT3</accession>
<dbReference type="AlphaFoldDB" id="A0A4V5ZXT3"/>